<organism evidence="3 4">
    <name type="scientific">Sodalis ligni</name>
    <dbReference type="NCBI Taxonomy" id="2697027"/>
    <lineage>
        <taxon>Bacteria</taxon>
        <taxon>Pseudomonadati</taxon>
        <taxon>Pseudomonadota</taxon>
        <taxon>Gammaproteobacteria</taxon>
        <taxon>Enterobacterales</taxon>
        <taxon>Bruguierivoracaceae</taxon>
        <taxon>Sodalis</taxon>
    </lineage>
</organism>
<evidence type="ECO:0000256" key="1">
    <source>
        <dbReference type="SAM" id="MobiDB-lite"/>
    </source>
</evidence>
<gene>
    <name evidence="3" type="ORF">EZJ58_5202</name>
</gene>
<sequence>MWNPFRRKEKALMAPANNSGWFSLILEPFSGAWQRNIKVDRRSVLAYHAVFSCISLIANDIAKMPIRLMSKDSNGIWKERSSNSISVLKKPNAFQTRIQFYENWLISKLAWGNTYILIIRNNSGQIIEFRVLDPQRVQPLVSDDGDVFYQIGADNMAGLENEIIVPAREIIHDRFNCLYHPLVGLSPIYACGLSAMQGLHIQENSAAFFKNGGKPSGVIKYPGSISEEKAKEIKAAWDTGYSGENSGKTAILSGGADYIPVSMTAADAQTVEQLKMTAEIVCSVYHVPAYKVGVGSVPTQSNIEALELQYYSQCLQTHIESIETLMDEALDLEVNTGAEFDIDVLLRMDTQGRFATYKTAVGSAVMSPNEARRKENLSPVPGGDNPYLQQQNYSLEALARRDAQDNPFANATSQAQPAQSNDDDEAESKALTHGEMYAAKAMLKGIFHERA</sequence>
<dbReference type="AlphaFoldDB" id="A0A4R1NGR6"/>
<keyword evidence="4" id="KW-1185">Reference proteome</keyword>
<evidence type="ECO:0000256" key="2">
    <source>
        <dbReference type="SAM" id="Phobius"/>
    </source>
</evidence>
<dbReference type="Pfam" id="PF04860">
    <property type="entry name" value="Phage_portal"/>
    <property type="match status" value="1"/>
</dbReference>
<dbReference type="InterPro" id="IPR006427">
    <property type="entry name" value="Portal_HK97"/>
</dbReference>
<keyword evidence="2" id="KW-0472">Membrane</keyword>
<reference evidence="3 4" key="1">
    <citation type="submission" date="2019-02" db="EMBL/GenBank/DDBJ databases">
        <title>Investigation of anaerobic lignin degradation for improved lignocellulosic biofuels.</title>
        <authorList>
            <person name="Deangelis K."/>
        </authorList>
    </citation>
    <scope>NUCLEOTIDE SEQUENCE [LARGE SCALE GENOMIC DNA]</scope>
    <source>
        <strain evidence="3 4">159R</strain>
    </source>
</reference>
<proteinExistence type="predicted"/>
<dbReference type="InterPro" id="IPR006944">
    <property type="entry name" value="Phage/GTA_portal"/>
</dbReference>
<dbReference type="Proteomes" id="UP000294555">
    <property type="component" value="Unassembled WGS sequence"/>
</dbReference>
<dbReference type="EMBL" id="SJOI01000001">
    <property type="protein sequence ID" value="TCL06904.1"/>
    <property type="molecule type" value="Genomic_DNA"/>
</dbReference>
<dbReference type="NCBIfam" id="TIGR01537">
    <property type="entry name" value="portal_HK97"/>
    <property type="match status" value="1"/>
</dbReference>
<dbReference type="RefSeq" id="WP_132926680.1">
    <property type="nucleotide sequence ID" value="NZ_SJOI01000001.1"/>
</dbReference>
<keyword evidence="2" id="KW-0812">Transmembrane</keyword>
<feature type="compositionally biased region" description="Polar residues" evidence="1">
    <location>
        <begin position="409"/>
        <end position="420"/>
    </location>
</feature>
<dbReference type="OrthoDB" id="9765386at2"/>
<feature type="region of interest" description="Disordered" evidence="1">
    <location>
        <begin position="367"/>
        <end position="388"/>
    </location>
</feature>
<accession>A0A4R1NGR6</accession>
<comment type="caution">
    <text evidence="3">The sequence shown here is derived from an EMBL/GenBank/DDBJ whole genome shotgun (WGS) entry which is preliminary data.</text>
</comment>
<keyword evidence="2" id="KW-1133">Transmembrane helix</keyword>
<protein>
    <submittedName>
        <fullName evidence="3">HK97 family phage portal protein</fullName>
    </submittedName>
</protein>
<feature type="region of interest" description="Disordered" evidence="1">
    <location>
        <begin position="409"/>
        <end position="428"/>
    </location>
</feature>
<evidence type="ECO:0000313" key="4">
    <source>
        <dbReference type="Proteomes" id="UP000294555"/>
    </source>
</evidence>
<name>A0A4R1NGR6_9GAMM</name>
<evidence type="ECO:0000313" key="3">
    <source>
        <dbReference type="EMBL" id="TCL06904.1"/>
    </source>
</evidence>
<feature type="transmembrane region" description="Helical" evidence="2">
    <location>
        <begin position="44"/>
        <end position="62"/>
    </location>
</feature>